<dbReference type="AlphaFoldDB" id="A0A2G5BFH1"/>
<keyword evidence="2 4" id="KW-0689">Ribosomal protein</keyword>
<dbReference type="STRING" id="763665.A0A2G5BFH1"/>
<evidence type="ECO:0000313" key="6">
    <source>
        <dbReference type="EMBL" id="PIA17741.1"/>
    </source>
</evidence>
<dbReference type="GO" id="GO:0005840">
    <property type="term" value="C:ribosome"/>
    <property type="evidence" value="ECO:0007669"/>
    <property type="project" value="UniProtKB-KW"/>
</dbReference>
<dbReference type="GO" id="GO:0006412">
    <property type="term" value="P:translation"/>
    <property type="evidence" value="ECO:0007669"/>
    <property type="project" value="InterPro"/>
</dbReference>
<dbReference type="Proteomes" id="UP000242474">
    <property type="component" value="Unassembled WGS sequence"/>
</dbReference>
<evidence type="ECO:0000313" key="7">
    <source>
        <dbReference type="Proteomes" id="UP000242474"/>
    </source>
</evidence>
<keyword evidence="3 4" id="KW-0687">Ribonucleoprotein</keyword>
<dbReference type="GO" id="GO:0003735">
    <property type="term" value="F:structural constituent of ribosome"/>
    <property type="evidence" value="ECO:0007669"/>
    <property type="project" value="InterPro"/>
</dbReference>
<feature type="region of interest" description="Disordered" evidence="5">
    <location>
        <begin position="1"/>
        <end position="38"/>
    </location>
</feature>
<evidence type="ECO:0000256" key="3">
    <source>
        <dbReference type="ARBA" id="ARBA00023274"/>
    </source>
</evidence>
<protein>
    <recommendedName>
        <fullName evidence="4">60S ribosomal protein L36</fullName>
    </recommendedName>
</protein>
<dbReference type="GO" id="GO:1990904">
    <property type="term" value="C:ribonucleoprotein complex"/>
    <property type="evidence" value="ECO:0007669"/>
    <property type="project" value="UniProtKB-KW"/>
</dbReference>
<dbReference type="PROSITE" id="PS01190">
    <property type="entry name" value="RIBOSOMAL_L36E"/>
    <property type="match status" value="1"/>
</dbReference>
<sequence length="104" mass="11474">MAAPAAKSGLAVGANSGHITARRELKPRASNAKGSNHSKHNAFVRDLVREVVGFAPYERRIMELLKNSHDKRARKLGKKRLGTLRRSKKKVDELSGVLAAARRH</sequence>
<evidence type="ECO:0000256" key="2">
    <source>
        <dbReference type="ARBA" id="ARBA00022980"/>
    </source>
</evidence>
<dbReference type="InterPro" id="IPR000509">
    <property type="entry name" value="Ribosomal_eL36"/>
</dbReference>
<organism evidence="6 7">
    <name type="scientific">Coemansia reversa (strain ATCC 12441 / NRRL 1564)</name>
    <dbReference type="NCBI Taxonomy" id="763665"/>
    <lineage>
        <taxon>Eukaryota</taxon>
        <taxon>Fungi</taxon>
        <taxon>Fungi incertae sedis</taxon>
        <taxon>Zoopagomycota</taxon>
        <taxon>Kickxellomycotina</taxon>
        <taxon>Kickxellomycetes</taxon>
        <taxon>Kickxellales</taxon>
        <taxon>Kickxellaceae</taxon>
        <taxon>Coemansia</taxon>
    </lineage>
</organism>
<keyword evidence="7" id="KW-1185">Reference proteome</keyword>
<dbReference type="EMBL" id="KZ303493">
    <property type="protein sequence ID" value="PIA17741.1"/>
    <property type="molecule type" value="Genomic_DNA"/>
</dbReference>
<dbReference type="FunFam" id="1.10.10.1760:FF:000003">
    <property type="entry name" value="60S ribosomal protein L36"/>
    <property type="match status" value="1"/>
</dbReference>
<dbReference type="Pfam" id="PF01158">
    <property type="entry name" value="Ribosomal_L36e"/>
    <property type="match status" value="1"/>
</dbReference>
<dbReference type="InterPro" id="IPR038097">
    <property type="entry name" value="Ribosomal_eL36_sf"/>
</dbReference>
<accession>A0A2G5BFH1</accession>
<reference evidence="6 7" key="1">
    <citation type="journal article" date="2015" name="Genome Biol. Evol.">
        <title>Phylogenomic analyses indicate that early fungi evolved digesting cell walls of algal ancestors of land plants.</title>
        <authorList>
            <person name="Chang Y."/>
            <person name="Wang S."/>
            <person name="Sekimoto S."/>
            <person name="Aerts A.L."/>
            <person name="Choi C."/>
            <person name="Clum A."/>
            <person name="LaButti K.M."/>
            <person name="Lindquist E.A."/>
            <person name="Yee Ngan C."/>
            <person name="Ohm R.A."/>
            <person name="Salamov A.A."/>
            <person name="Grigoriev I.V."/>
            <person name="Spatafora J.W."/>
            <person name="Berbee M.L."/>
        </authorList>
    </citation>
    <scope>NUCLEOTIDE SEQUENCE [LARGE SCALE GENOMIC DNA]</scope>
    <source>
        <strain evidence="6 7">NRRL 1564</strain>
    </source>
</reference>
<name>A0A2G5BFH1_COERN</name>
<evidence type="ECO:0000256" key="1">
    <source>
        <dbReference type="ARBA" id="ARBA00006509"/>
    </source>
</evidence>
<feature type="region of interest" description="Disordered" evidence="5">
    <location>
        <begin position="84"/>
        <end position="104"/>
    </location>
</feature>
<dbReference type="PANTHER" id="PTHR10114">
    <property type="entry name" value="60S RIBOSOMAL PROTEIN L36"/>
    <property type="match status" value="1"/>
</dbReference>
<dbReference type="OrthoDB" id="9616667at2759"/>
<proteinExistence type="inferred from homology"/>
<gene>
    <name evidence="6" type="ORF">COEREDRAFT_40565</name>
</gene>
<comment type="similarity">
    <text evidence="1 4">Belongs to the eukaryotic ribosomal protein eL36 family.</text>
</comment>
<evidence type="ECO:0000256" key="4">
    <source>
        <dbReference type="RuleBase" id="RU000665"/>
    </source>
</evidence>
<evidence type="ECO:0000256" key="5">
    <source>
        <dbReference type="SAM" id="MobiDB-lite"/>
    </source>
</evidence>
<dbReference type="Gene3D" id="1.10.10.1760">
    <property type="entry name" value="60S ribosomal protein L36"/>
    <property type="match status" value="1"/>
</dbReference>